<comment type="caution">
    <text evidence="1">The sequence shown here is derived from an EMBL/GenBank/DDBJ whole genome shotgun (WGS) entry which is preliminary data.</text>
</comment>
<accession>A0AA91IRK7</accession>
<evidence type="ECO:0000313" key="2">
    <source>
        <dbReference type="Proteomes" id="UP000078431"/>
    </source>
</evidence>
<organism evidence="1 2">
    <name type="scientific">Obesumbacterium proteus ATCC 12841</name>
    <dbReference type="NCBI Taxonomy" id="1354268"/>
    <lineage>
        <taxon>Bacteria</taxon>
        <taxon>Pseudomonadati</taxon>
        <taxon>Pseudomonadota</taxon>
        <taxon>Gammaproteobacteria</taxon>
        <taxon>Enterobacterales</taxon>
        <taxon>Hafniaceae</taxon>
        <taxon>Obesumbacterium</taxon>
    </lineage>
</organism>
<keyword evidence="2" id="KW-1185">Reference proteome</keyword>
<proteinExistence type="predicted"/>
<gene>
    <name evidence="1" type="ORF">M993_00399</name>
</gene>
<protein>
    <submittedName>
        <fullName evidence="1">Uncharacterized protein</fullName>
    </submittedName>
</protein>
<dbReference type="AlphaFoldDB" id="A0AA91IRK7"/>
<reference evidence="1 2" key="1">
    <citation type="submission" date="2016-04" db="EMBL/GenBank/DDBJ databases">
        <title>ATOL: Assembling a taxonomically balanced genome-scale reconstruction of the evolutionary history of the Enterobacteriaceae.</title>
        <authorList>
            <person name="Plunkett G.III."/>
            <person name="Neeno-Eckwall E.C."/>
            <person name="Glasner J.D."/>
            <person name="Perna N.T."/>
        </authorList>
    </citation>
    <scope>NUCLEOTIDE SEQUENCE [LARGE SCALE GENOMIC DNA]</scope>
    <source>
        <strain evidence="1 2">ATCC 12841</strain>
    </source>
</reference>
<sequence>MISTAKNLLPSLEHYMLAVDKCGLTFAVFVGKRNIKEDELELTSGSGDSV</sequence>
<name>A0AA91IRK7_9GAMM</name>
<dbReference type="EMBL" id="LXEX01000005">
    <property type="protein sequence ID" value="OAT60925.1"/>
    <property type="molecule type" value="Genomic_DNA"/>
</dbReference>
<dbReference type="Proteomes" id="UP000078431">
    <property type="component" value="Unassembled WGS sequence"/>
</dbReference>
<evidence type="ECO:0000313" key="1">
    <source>
        <dbReference type="EMBL" id="OAT60925.1"/>
    </source>
</evidence>